<dbReference type="Proteomes" id="UP000005317">
    <property type="component" value="Unassembled WGS sequence"/>
</dbReference>
<evidence type="ECO:0000313" key="2">
    <source>
        <dbReference type="Proteomes" id="UP000005317"/>
    </source>
</evidence>
<keyword evidence="2" id="KW-1185">Reference proteome</keyword>
<dbReference type="OrthoDB" id="332209at2"/>
<accession>A0A656HJG3</accession>
<protein>
    <submittedName>
        <fullName evidence="1">Uncharacterized protein</fullName>
    </submittedName>
</protein>
<proteinExistence type="predicted"/>
<dbReference type="EMBL" id="JH651381">
    <property type="protein sequence ID" value="EIJ37058.1"/>
    <property type="molecule type" value="Genomic_DNA"/>
</dbReference>
<organism evidence="1 2">
    <name type="scientific">Thiothrix nivea (strain ATCC 35100 / DSM 5205 / JP2)</name>
    <dbReference type="NCBI Taxonomy" id="870187"/>
    <lineage>
        <taxon>Bacteria</taxon>
        <taxon>Pseudomonadati</taxon>
        <taxon>Pseudomonadota</taxon>
        <taxon>Gammaproteobacteria</taxon>
        <taxon>Thiotrichales</taxon>
        <taxon>Thiotrichaceae</taxon>
        <taxon>Thiothrix</taxon>
    </lineage>
</organism>
<reference evidence="2" key="1">
    <citation type="journal article" date="2011" name="Stand. Genomic Sci.">
        <title>Genome sequence of the filamentous, gliding Thiothrix nivea neotype strain (JP2(T)).</title>
        <authorList>
            <person name="Lapidus A."/>
            <person name="Nolan M."/>
            <person name="Lucas S."/>
            <person name="Glavina Del Rio T."/>
            <person name="Tice H."/>
            <person name="Cheng J.F."/>
            <person name="Tapia R."/>
            <person name="Han C."/>
            <person name="Goodwin L."/>
            <person name="Pitluck S."/>
            <person name="Liolios K."/>
            <person name="Pagani I."/>
            <person name="Ivanova N."/>
            <person name="Huntemann M."/>
            <person name="Mavromatis K."/>
            <person name="Mikhailova N."/>
            <person name="Pati A."/>
            <person name="Chen A."/>
            <person name="Palaniappan K."/>
            <person name="Land M."/>
            <person name="Brambilla E.M."/>
            <person name="Rohde M."/>
            <person name="Abt B."/>
            <person name="Verbarg S."/>
            <person name="Goker M."/>
            <person name="Bristow J."/>
            <person name="Eisen J.A."/>
            <person name="Markowitz V."/>
            <person name="Hugenholtz P."/>
            <person name="Kyrpides N.C."/>
            <person name="Klenk H.P."/>
            <person name="Woyke T."/>
        </authorList>
    </citation>
    <scope>NUCLEOTIDE SEQUENCE [LARGE SCALE GENOMIC DNA]</scope>
    <source>
        <strain evidence="2">ATCC 35100 / DSM 5205 / JP2</strain>
    </source>
</reference>
<sequence>MNITNALDKAYADKSLNELLASPVDALKGVSEGDAVALKQAFNITTIGDLANCKYFHWAQAIQTLAATEKA</sequence>
<gene>
    <name evidence="1" type="ORF">Thini_0049</name>
</gene>
<evidence type="ECO:0000313" key="1">
    <source>
        <dbReference type="EMBL" id="EIJ37058.1"/>
    </source>
</evidence>
<dbReference type="AlphaFoldDB" id="A0A656HJG3"/>
<name>A0A656HJG3_THINJ</name>
<dbReference type="RefSeq" id="WP_002706523.1">
    <property type="nucleotide sequence ID" value="NZ_JH651381.1"/>
</dbReference>